<accession>A0A074RSM0</accession>
<evidence type="ECO:0000259" key="1">
    <source>
        <dbReference type="Pfam" id="PF21105"/>
    </source>
</evidence>
<dbReference type="GO" id="GO:0004601">
    <property type="term" value="F:peroxidase activity"/>
    <property type="evidence" value="ECO:0007669"/>
    <property type="project" value="UniProtKB-KW"/>
</dbReference>
<keyword evidence="3" id="KW-1185">Reference proteome</keyword>
<proteinExistence type="predicted"/>
<feature type="domain" description="DyP dimeric alpha+beta barrel" evidence="1">
    <location>
        <begin position="10"/>
        <end position="112"/>
    </location>
</feature>
<evidence type="ECO:0000313" key="2">
    <source>
        <dbReference type="EMBL" id="KEP47673.1"/>
    </source>
</evidence>
<dbReference type="STRING" id="1423351.A0A074RSM0"/>
<keyword evidence="2" id="KW-0560">Oxidoreductase</keyword>
<keyword evidence="2" id="KW-0575">Peroxidase</keyword>
<dbReference type="SUPFAM" id="SSF54909">
    <property type="entry name" value="Dimeric alpha+beta barrel"/>
    <property type="match status" value="1"/>
</dbReference>
<gene>
    <name evidence="2" type="ORF">V565_147910</name>
</gene>
<dbReference type="Pfam" id="PF21105">
    <property type="entry name" value="DyP_N"/>
    <property type="match status" value="1"/>
</dbReference>
<dbReference type="InterPro" id="IPR049509">
    <property type="entry name" value="DyP_N"/>
</dbReference>
<dbReference type="HOGENOM" id="CLU_1225376_0_0_1"/>
<dbReference type="EMBL" id="AZST01000682">
    <property type="protein sequence ID" value="KEP47673.1"/>
    <property type="molecule type" value="Genomic_DNA"/>
</dbReference>
<comment type="caution">
    <text evidence="2">The sequence shown here is derived from an EMBL/GenBank/DDBJ whole genome shotgun (WGS) entry which is preliminary data.</text>
</comment>
<evidence type="ECO:0000313" key="3">
    <source>
        <dbReference type="Proteomes" id="UP000027456"/>
    </source>
</evidence>
<sequence>MPVPKTSPIFFNIAFSKEGIDALGLKHSDLGDKHFRDGQFADATTVLGDPFVKKNGKKLPDWEDRFVELELAHKIHGIILVAGEANSVQQHSKEIIQALAGAASILYYLEGATLLKRVRYIKSGLHATHSCQIIYRITNILDGVIIMGTKGDRKPRPEWALGGSFMVFRKLQQLVPEFHEFLYETGAKGIVVPKDQEAAAKLFGSRLIGRWPSGKCKKINSIDRFV</sequence>
<organism evidence="2 3">
    <name type="scientific">Rhizoctonia solani 123E</name>
    <dbReference type="NCBI Taxonomy" id="1423351"/>
    <lineage>
        <taxon>Eukaryota</taxon>
        <taxon>Fungi</taxon>
        <taxon>Dikarya</taxon>
        <taxon>Basidiomycota</taxon>
        <taxon>Agaricomycotina</taxon>
        <taxon>Agaricomycetes</taxon>
        <taxon>Cantharellales</taxon>
        <taxon>Ceratobasidiaceae</taxon>
        <taxon>Rhizoctonia</taxon>
    </lineage>
</organism>
<protein>
    <submittedName>
        <fullName evidence="2">Putative Dyp peroxidase</fullName>
    </submittedName>
</protein>
<dbReference type="OrthoDB" id="3207336at2759"/>
<name>A0A074RSM0_9AGAM</name>
<dbReference type="AlphaFoldDB" id="A0A074RSM0"/>
<reference evidence="2 3" key="1">
    <citation type="submission" date="2013-12" db="EMBL/GenBank/DDBJ databases">
        <authorList>
            <person name="Cubeta M."/>
            <person name="Pakala S."/>
            <person name="Fedorova N."/>
            <person name="Thomas E."/>
            <person name="Dean R."/>
            <person name="Jabaji S."/>
            <person name="Neate S."/>
            <person name="Toda T."/>
            <person name="Tavantzis S."/>
            <person name="Vilgalys R."/>
            <person name="Bharathan N."/>
            <person name="Pakala S."/>
            <person name="Losada L.S."/>
            <person name="Zafar N."/>
            <person name="Nierman W."/>
        </authorList>
    </citation>
    <scope>NUCLEOTIDE SEQUENCE [LARGE SCALE GENOMIC DNA]</scope>
    <source>
        <strain evidence="2 3">123E</strain>
    </source>
</reference>
<dbReference type="Proteomes" id="UP000027456">
    <property type="component" value="Unassembled WGS sequence"/>
</dbReference>
<dbReference type="InterPro" id="IPR011008">
    <property type="entry name" value="Dimeric_a/b-barrel"/>
</dbReference>